<evidence type="ECO:0000256" key="1">
    <source>
        <dbReference type="SAM" id="MobiDB-lite"/>
    </source>
</evidence>
<feature type="region of interest" description="Disordered" evidence="1">
    <location>
        <begin position="150"/>
        <end position="169"/>
    </location>
</feature>
<keyword evidence="3" id="KW-1185">Reference proteome</keyword>
<dbReference type="AlphaFoldDB" id="A0AA88DWR2"/>
<organism evidence="2 3">
    <name type="scientific">Ficus carica</name>
    <name type="common">Common fig</name>
    <dbReference type="NCBI Taxonomy" id="3494"/>
    <lineage>
        <taxon>Eukaryota</taxon>
        <taxon>Viridiplantae</taxon>
        <taxon>Streptophyta</taxon>
        <taxon>Embryophyta</taxon>
        <taxon>Tracheophyta</taxon>
        <taxon>Spermatophyta</taxon>
        <taxon>Magnoliopsida</taxon>
        <taxon>eudicotyledons</taxon>
        <taxon>Gunneridae</taxon>
        <taxon>Pentapetalae</taxon>
        <taxon>rosids</taxon>
        <taxon>fabids</taxon>
        <taxon>Rosales</taxon>
        <taxon>Moraceae</taxon>
        <taxon>Ficeae</taxon>
        <taxon>Ficus</taxon>
    </lineage>
</organism>
<dbReference type="Proteomes" id="UP001187192">
    <property type="component" value="Unassembled WGS sequence"/>
</dbReference>
<gene>
    <name evidence="2" type="ORF">TIFTF001_031547</name>
</gene>
<comment type="caution">
    <text evidence="2">The sequence shown here is derived from an EMBL/GenBank/DDBJ whole genome shotgun (WGS) entry which is preliminary data.</text>
</comment>
<protein>
    <submittedName>
        <fullName evidence="2">Uncharacterized protein</fullName>
    </submittedName>
</protein>
<evidence type="ECO:0000313" key="3">
    <source>
        <dbReference type="Proteomes" id="UP001187192"/>
    </source>
</evidence>
<dbReference type="EMBL" id="BTGU01000129">
    <property type="protein sequence ID" value="GMN62455.1"/>
    <property type="molecule type" value="Genomic_DNA"/>
</dbReference>
<name>A0AA88DWR2_FICCA</name>
<accession>A0AA88DWR2</accession>
<proteinExistence type="predicted"/>
<evidence type="ECO:0000313" key="2">
    <source>
        <dbReference type="EMBL" id="GMN62455.1"/>
    </source>
</evidence>
<sequence>MFELDWTGRPNHYMVTRHGTYTYVLLFILAEQKLTTYVYAVEPEDDYLLVLVDDAGIPKPLFKGGSVLPEDLIPVVPLQEIPPQEAEASVDNNKVDLADFLAAPEDQLEDPPIIIITSEDDEEDVEEEFEEEWEEFEGMEEEIENVEDDSEEILFGDDDGDVFSDVTTE</sequence>
<reference evidence="2" key="1">
    <citation type="submission" date="2023-07" db="EMBL/GenBank/DDBJ databases">
        <title>draft genome sequence of fig (Ficus carica).</title>
        <authorList>
            <person name="Takahashi T."/>
            <person name="Nishimura K."/>
        </authorList>
    </citation>
    <scope>NUCLEOTIDE SEQUENCE</scope>
</reference>